<comment type="caution">
    <text evidence="2">The sequence shown here is derived from an EMBL/GenBank/DDBJ whole genome shotgun (WGS) entry which is preliminary data.</text>
</comment>
<accession>A0A7W9W8Z3</accession>
<protein>
    <submittedName>
        <fullName evidence="2">Uncharacterized protein</fullName>
    </submittedName>
</protein>
<evidence type="ECO:0000256" key="1">
    <source>
        <dbReference type="SAM" id="MobiDB-lite"/>
    </source>
</evidence>
<keyword evidence="3" id="KW-1185">Reference proteome</keyword>
<name>A0A7W9W8Z3_ARMRO</name>
<dbReference type="RefSeq" id="WP_184203380.1">
    <property type="nucleotide sequence ID" value="NZ_JACHGW010000006.1"/>
</dbReference>
<proteinExistence type="predicted"/>
<organism evidence="2 3">
    <name type="scientific">Armatimonas rosea</name>
    <dbReference type="NCBI Taxonomy" id="685828"/>
    <lineage>
        <taxon>Bacteria</taxon>
        <taxon>Bacillati</taxon>
        <taxon>Armatimonadota</taxon>
        <taxon>Armatimonadia</taxon>
        <taxon>Armatimonadales</taxon>
        <taxon>Armatimonadaceae</taxon>
        <taxon>Armatimonas</taxon>
    </lineage>
</organism>
<dbReference type="EMBL" id="JACHGW010000006">
    <property type="protein sequence ID" value="MBB6053283.1"/>
    <property type="molecule type" value="Genomic_DNA"/>
</dbReference>
<sequence>MSAPARVLTRLQELAQAAESYPERLARAIVDAEQESLDDIEAEFRRRSEGTLTYSDLRRMGHPYARRDPQTPLDPAMLNTHSGELLAGYEQESIEADDEGTSGMVFNDSEHAHRIMSGGKGDSLMVERPIVEAVEDFIEAPRRERLQRAQQSVLSRMV</sequence>
<gene>
    <name evidence="2" type="ORF">HNQ39_005117</name>
</gene>
<dbReference type="Proteomes" id="UP000520814">
    <property type="component" value="Unassembled WGS sequence"/>
</dbReference>
<evidence type="ECO:0000313" key="3">
    <source>
        <dbReference type="Proteomes" id="UP000520814"/>
    </source>
</evidence>
<evidence type="ECO:0000313" key="2">
    <source>
        <dbReference type="EMBL" id="MBB6053283.1"/>
    </source>
</evidence>
<feature type="region of interest" description="Disordered" evidence="1">
    <location>
        <begin position="58"/>
        <end position="78"/>
    </location>
</feature>
<reference evidence="2 3" key="1">
    <citation type="submission" date="2020-08" db="EMBL/GenBank/DDBJ databases">
        <title>Genomic Encyclopedia of Type Strains, Phase IV (KMG-IV): sequencing the most valuable type-strain genomes for metagenomic binning, comparative biology and taxonomic classification.</title>
        <authorList>
            <person name="Goeker M."/>
        </authorList>
    </citation>
    <scope>NUCLEOTIDE SEQUENCE [LARGE SCALE GENOMIC DNA]</scope>
    <source>
        <strain evidence="2 3">DSM 23562</strain>
    </source>
</reference>
<dbReference type="AlphaFoldDB" id="A0A7W9W8Z3"/>